<dbReference type="VEuPathDB" id="TriTrypDB:LpyrH10_02_4090"/>
<name>A0A0M9G8R3_LEPPY</name>
<organism evidence="1 2">
    <name type="scientific">Leptomonas pyrrhocoris</name>
    <name type="common">Firebug parasite</name>
    <dbReference type="NCBI Taxonomy" id="157538"/>
    <lineage>
        <taxon>Eukaryota</taxon>
        <taxon>Discoba</taxon>
        <taxon>Euglenozoa</taxon>
        <taxon>Kinetoplastea</taxon>
        <taxon>Metakinetoplastina</taxon>
        <taxon>Trypanosomatida</taxon>
        <taxon>Trypanosomatidae</taxon>
        <taxon>Leishmaniinae</taxon>
        <taxon>Leptomonas</taxon>
    </lineage>
</organism>
<evidence type="ECO:0000313" key="2">
    <source>
        <dbReference type="Proteomes" id="UP000037923"/>
    </source>
</evidence>
<keyword evidence="2" id="KW-1185">Reference proteome</keyword>
<proteinExistence type="predicted"/>
<dbReference type="AlphaFoldDB" id="A0A0M9G8R3"/>
<dbReference type="OrthoDB" id="266859at2759"/>
<dbReference type="GeneID" id="26901730"/>
<comment type="caution">
    <text evidence="1">The sequence shown here is derived from an EMBL/GenBank/DDBJ whole genome shotgun (WGS) entry which is preliminary data.</text>
</comment>
<accession>A0A0M9G8R3</accession>
<protein>
    <submittedName>
        <fullName evidence="1">Uncharacterized protein</fullName>
    </submittedName>
</protein>
<sequence length="215" mass="23634">MNQPRASVSQGGAAIHASQGIQSGVLRARAARLRLQRESRMLEMALEDLREEAASTDASEKDVLRAIESAEQELVRCLIWWAVHGSSARDVRDGSVNSYEEQGTVASSEKTEADATTCATLCSLLEGYKEAQDAFTHTAEEDLTALREEVRQARTAEMHRVNLLRNPGETDAEAQNSFRADAVAGEIDLLREMTAEVNQEIDATLLEYGAALFFF</sequence>
<dbReference type="RefSeq" id="XP_015663442.1">
    <property type="nucleotide sequence ID" value="XM_015797922.1"/>
</dbReference>
<gene>
    <name evidence="1" type="ORF">ABB37_01435</name>
</gene>
<dbReference type="EMBL" id="LGTL01000002">
    <property type="protein sequence ID" value="KPA85003.1"/>
    <property type="molecule type" value="Genomic_DNA"/>
</dbReference>
<evidence type="ECO:0000313" key="1">
    <source>
        <dbReference type="EMBL" id="KPA85003.1"/>
    </source>
</evidence>
<dbReference type="Proteomes" id="UP000037923">
    <property type="component" value="Unassembled WGS sequence"/>
</dbReference>
<reference evidence="1 2" key="1">
    <citation type="submission" date="2015-07" db="EMBL/GenBank/DDBJ databases">
        <title>High-quality genome of monoxenous trypanosomatid Leptomonas pyrrhocoris.</title>
        <authorList>
            <person name="Flegontov P."/>
            <person name="Butenko A."/>
            <person name="Firsov S."/>
            <person name="Vlcek C."/>
            <person name="Logacheva M.D."/>
            <person name="Field M."/>
            <person name="Filatov D."/>
            <person name="Flegontova O."/>
            <person name="Gerasimov E."/>
            <person name="Jackson A.P."/>
            <person name="Kelly S."/>
            <person name="Opperdoes F."/>
            <person name="O'Reilly A."/>
            <person name="Votypka J."/>
            <person name="Yurchenko V."/>
            <person name="Lukes J."/>
        </authorList>
    </citation>
    <scope>NUCLEOTIDE SEQUENCE [LARGE SCALE GENOMIC DNA]</scope>
    <source>
        <strain evidence="1">H10</strain>
    </source>
</reference>
<dbReference type="OMA" id="YKHEQDA"/>